<evidence type="ECO:0000313" key="1">
    <source>
        <dbReference type="EMBL" id="MBE9638275.1"/>
    </source>
</evidence>
<keyword evidence="2" id="KW-1185">Reference proteome</keyword>
<organism evidence="1 2">
    <name type="scientific">Salipiger mangrovisoli</name>
    <dbReference type="NCBI Taxonomy" id="2865933"/>
    <lineage>
        <taxon>Bacteria</taxon>
        <taxon>Pseudomonadati</taxon>
        <taxon>Pseudomonadota</taxon>
        <taxon>Alphaproteobacteria</taxon>
        <taxon>Rhodobacterales</taxon>
        <taxon>Roseobacteraceae</taxon>
        <taxon>Salipiger</taxon>
    </lineage>
</organism>
<accession>A0ABR9X3W8</accession>
<dbReference type="RefSeq" id="WP_194135578.1">
    <property type="nucleotide sequence ID" value="NZ_JADFFK010000011.1"/>
</dbReference>
<evidence type="ECO:0000313" key="2">
    <source>
        <dbReference type="Proteomes" id="UP000607796"/>
    </source>
</evidence>
<dbReference type="EMBL" id="JADFFK010000011">
    <property type="protein sequence ID" value="MBE9638275.1"/>
    <property type="molecule type" value="Genomic_DNA"/>
</dbReference>
<dbReference type="Proteomes" id="UP000607796">
    <property type="component" value="Unassembled WGS sequence"/>
</dbReference>
<proteinExistence type="predicted"/>
<reference evidence="1 2" key="1">
    <citation type="journal article" date="2021" name="Int. J. Syst. Evol. Microbiol.">
        <title>Salipiger mangrovisoli sp. nov., isolated from mangrove soil and the proposal for the reclassification of Paraphaeobacter pallidus as Salipiger pallidus comb. nov.</title>
        <authorList>
            <person name="Du J."/>
            <person name="Liu Y."/>
            <person name="Pei T."/>
            <person name="Deng M.R."/>
            <person name="Zhu H."/>
        </authorList>
    </citation>
    <scope>NUCLEOTIDE SEQUENCE [LARGE SCALE GENOMIC DNA]</scope>
    <source>
        <strain evidence="1 2">6D45A</strain>
    </source>
</reference>
<sequence length="228" mass="24511">MTSTAIPEQIDLALAIHEAAHAVAYATQLPDRPGADRITIHCGTDARGFYAECNGYWRNNDGSMRKMPFHPLGVCAGPAATALFDPRVQLTRHEALRLGAGLFPALAHERVAIAPDDWEQAQAMGLSPAVLNAHMRAALLMCITFETLILTVGRVIERQLVTEGLPVAEVCPVFLRQHVTGVANLINLGSTTLFYSSAEVCQHLASEIGKAAAVYTLALAKPFTEAVQ</sequence>
<name>A0ABR9X3W8_9RHOB</name>
<gene>
    <name evidence="1" type="ORF">IQ782_15585</name>
</gene>
<comment type="caution">
    <text evidence="1">The sequence shown here is derived from an EMBL/GenBank/DDBJ whole genome shotgun (WGS) entry which is preliminary data.</text>
</comment>
<protein>
    <submittedName>
        <fullName evidence="1">Uncharacterized protein</fullName>
    </submittedName>
</protein>